<organism evidence="1 2">
    <name type="scientific">Colocasia esculenta</name>
    <name type="common">Wild taro</name>
    <name type="synonym">Arum esculentum</name>
    <dbReference type="NCBI Taxonomy" id="4460"/>
    <lineage>
        <taxon>Eukaryota</taxon>
        <taxon>Viridiplantae</taxon>
        <taxon>Streptophyta</taxon>
        <taxon>Embryophyta</taxon>
        <taxon>Tracheophyta</taxon>
        <taxon>Spermatophyta</taxon>
        <taxon>Magnoliopsida</taxon>
        <taxon>Liliopsida</taxon>
        <taxon>Araceae</taxon>
        <taxon>Aroideae</taxon>
        <taxon>Colocasieae</taxon>
        <taxon>Colocasia</taxon>
    </lineage>
</organism>
<dbReference type="EMBL" id="NMUH01000712">
    <property type="protein sequence ID" value="MQL83699.1"/>
    <property type="molecule type" value="Genomic_DNA"/>
</dbReference>
<dbReference type="AlphaFoldDB" id="A0A843UVI4"/>
<comment type="caution">
    <text evidence="1">The sequence shown here is derived from an EMBL/GenBank/DDBJ whole genome shotgun (WGS) entry which is preliminary data.</text>
</comment>
<proteinExistence type="predicted"/>
<sequence length="18" mass="2210">MWEPLERGDLQRPCIKTH</sequence>
<keyword evidence="2" id="KW-1185">Reference proteome</keyword>
<reference evidence="1" key="1">
    <citation type="submission" date="2017-07" db="EMBL/GenBank/DDBJ databases">
        <title>Taro Niue Genome Assembly and Annotation.</title>
        <authorList>
            <person name="Atibalentja N."/>
            <person name="Keating K."/>
            <person name="Fields C.J."/>
        </authorList>
    </citation>
    <scope>NUCLEOTIDE SEQUENCE</scope>
    <source>
        <strain evidence="1">Niue_2</strain>
        <tissue evidence="1">Leaf</tissue>
    </source>
</reference>
<gene>
    <name evidence="1" type="ORF">Taro_016192</name>
</gene>
<name>A0A843UVI4_COLES</name>
<evidence type="ECO:0000313" key="1">
    <source>
        <dbReference type="EMBL" id="MQL83699.1"/>
    </source>
</evidence>
<protein>
    <submittedName>
        <fullName evidence="1">Uncharacterized protein</fullName>
    </submittedName>
</protein>
<evidence type="ECO:0000313" key="2">
    <source>
        <dbReference type="Proteomes" id="UP000652761"/>
    </source>
</evidence>
<dbReference type="Proteomes" id="UP000652761">
    <property type="component" value="Unassembled WGS sequence"/>
</dbReference>
<accession>A0A843UVI4</accession>